<organism evidence="1 2">
    <name type="scientific">Caldanaerobacter subterraneus subsp. yonseiensis KB-1</name>
    <dbReference type="NCBI Taxonomy" id="1388761"/>
    <lineage>
        <taxon>Bacteria</taxon>
        <taxon>Bacillati</taxon>
        <taxon>Bacillota</taxon>
        <taxon>Clostridia</taxon>
        <taxon>Thermoanaerobacterales</taxon>
        <taxon>Thermoanaerobacteraceae</taxon>
        <taxon>Caldanaerobacter</taxon>
    </lineage>
</organism>
<dbReference type="PATRIC" id="fig|1388761.3.peg.2443"/>
<evidence type="ECO:0000313" key="1">
    <source>
        <dbReference type="EMBL" id="ERM91159.1"/>
    </source>
</evidence>
<dbReference type="Proteomes" id="UP000016856">
    <property type="component" value="Unassembled WGS sequence"/>
</dbReference>
<sequence>MKCYRNTAGERQLLEKNGKIEIFYDSKAITAHYKHKCFVTFCLISVKIDIIMK</sequence>
<accession>U5CMY3</accession>
<evidence type="ECO:0000313" key="2">
    <source>
        <dbReference type="Proteomes" id="UP000016856"/>
    </source>
</evidence>
<proteinExistence type="predicted"/>
<comment type="caution">
    <text evidence="1">The sequence shown here is derived from an EMBL/GenBank/DDBJ whole genome shotgun (WGS) entry which is preliminary data.</text>
</comment>
<dbReference type="EMBL" id="AXDC01000040">
    <property type="protein sequence ID" value="ERM91159.1"/>
    <property type="molecule type" value="Genomic_DNA"/>
</dbReference>
<gene>
    <name evidence="1" type="ORF">O163_12155</name>
</gene>
<protein>
    <submittedName>
        <fullName evidence="1">Uncharacterized protein</fullName>
    </submittedName>
</protein>
<dbReference type="AlphaFoldDB" id="U5CMY3"/>
<reference evidence="1 2" key="1">
    <citation type="journal article" date="2013" name="Genome Announc.">
        <title>Draft Genome Sequence of an Anaerobic and Extremophilic Bacterium, Caldanaerobacter yonseiensis, Isolated from a Geothermal Hot Stream.</title>
        <authorList>
            <person name="Lee S.J."/>
            <person name="Lee Y.J."/>
            <person name="Park G.S."/>
            <person name="Kim B.C."/>
            <person name="Lee S.J."/>
            <person name="Shin J.H."/>
            <person name="Lee D.W."/>
        </authorList>
    </citation>
    <scope>NUCLEOTIDE SEQUENCE [LARGE SCALE GENOMIC DNA]</scope>
    <source>
        <strain evidence="1 2">KB-1</strain>
    </source>
</reference>
<name>U5CMY3_CALSX</name>